<gene>
    <name evidence="1" type="ORF">ACCO45_005725</name>
</gene>
<keyword evidence="2" id="KW-1185">Reference proteome</keyword>
<reference evidence="1" key="1">
    <citation type="submission" date="2024-12" db="EMBL/GenBank/DDBJ databases">
        <title>Comparative genomics and development of molecular markers within Purpureocillium lilacinum and among Purpureocillium species.</title>
        <authorList>
            <person name="Yeh Z.-Y."/>
            <person name="Ni N.-T."/>
            <person name="Lo P.-H."/>
            <person name="Mushyakhwo K."/>
            <person name="Lin C.-F."/>
            <person name="Nai Y.-S."/>
        </authorList>
    </citation>
    <scope>NUCLEOTIDE SEQUENCE</scope>
    <source>
        <strain evidence="1">NCHU-NPUST-175</strain>
    </source>
</reference>
<evidence type="ECO:0000313" key="2">
    <source>
        <dbReference type="Proteomes" id="UP001638806"/>
    </source>
</evidence>
<dbReference type="Proteomes" id="UP001638806">
    <property type="component" value="Unassembled WGS sequence"/>
</dbReference>
<comment type="caution">
    <text evidence="1">The sequence shown here is derived from an EMBL/GenBank/DDBJ whole genome shotgun (WGS) entry which is preliminary data.</text>
</comment>
<dbReference type="EMBL" id="JBGNUJ010000004">
    <property type="protein sequence ID" value="KAL3960608.1"/>
    <property type="molecule type" value="Genomic_DNA"/>
</dbReference>
<organism evidence="1 2">
    <name type="scientific">Purpureocillium lilacinum</name>
    <name type="common">Paecilomyces lilacinus</name>
    <dbReference type="NCBI Taxonomy" id="33203"/>
    <lineage>
        <taxon>Eukaryota</taxon>
        <taxon>Fungi</taxon>
        <taxon>Dikarya</taxon>
        <taxon>Ascomycota</taxon>
        <taxon>Pezizomycotina</taxon>
        <taxon>Sordariomycetes</taxon>
        <taxon>Hypocreomycetidae</taxon>
        <taxon>Hypocreales</taxon>
        <taxon>Ophiocordycipitaceae</taxon>
        <taxon>Purpureocillium</taxon>
    </lineage>
</organism>
<accession>A0ACC4DZA6</accession>
<name>A0ACC4DZA6_PURLI</name>
<sequence length="149" mass="16408">MERISLLTVSKVEPAVSISPHSTVVRRLSPSLILASHCQRVLATLSYVVCLRAYLVASVALPHASYASRFLVAWAVGAAKTGAFHVLHMSSKAVADAWESQPVRQVRQKLFYEFAVFILGGGNALILLLFWPGWLILAAAIWGLYRFWG</sequence>
<protein>
    <submittedName>
        <fullName evidence="1">Uncharacterized protein</fullName>
    </submittedName>
</protein>
<evidence type="ECO:0000313" key="1">
    <source>
        <dbReference type="EMBL" id="KAL3960608.1"/>
    </source>
</evidence>
<proteinExistence type="predicted"/>